<feature type="region of interest" description="Disordered" evidence="1">
    <location>
        <begin position="190"/>
        <end position="215"/>
    </location>
</feature>
<comment type="caution">
    <text evidence="2">The sequence shown here is derived from an EMBL/GenBank/DDBJ whole genome shotgun (WGS) entry which is preliminary data.</text>
</comment>
<dbReference type="AlphaFoldDB" id="A0A9P1CPN7"/>
<reference evidence="2" key="1">
    <citation type="submission" date="2022-10" db="EMBL/GenBank/DDBJ databases">
        <authorList>
            <person name="Chen Y."/>
            <person name="Dougan E. K."/>
            <person name="Chan C."/>
            <person name="Rhodes N."/>
            <person name="Thang M."/>
        </authorList>
    </citation>
    <scope>NUCLEOTIDE SEQUENCE</scope>
</reference>
<gene>
    <name evidence="2" type="ORF">C1SCF055_LOCUS21487</name>
</gene>
<organism evidence="2">
    <name type="scientific">Cladocopium goreaui</name>
    <dbReference type="NCBI Taxonomy" id="2562237"/>
    <lineage>
        <taxon>Eukaryota</taxon>
        <taxon>Sar</taxon>
        <taxon>Alveolata</taxon>
        <taxon>Dinophyceae</taxon>
        <taxon>Suessiales</taxon>
        <taxon>Symbiodiniaceae</taxon>
        <taxon>Cladocopium</taxon>
    </lineage>
</organism>
<dbReference type="EMBL" id="CAMXCT030002002">
    <property type="protein sequence ID" value="CAL4782184.1"/>
    <property type="molecule type" value="Genomic_DNA"/>
</dbReference>
<evidence type="ECO:0000256" key="1">
    <source>
        <dbReference type="SAM" id="MobiDB-lite"/>
    </source>
</evidence>
<dbReference type="EMBL" id="CAMXCT010002002">
    <property type="protein sequence ID" value="CAI3994872.1"/>
    <property type="molecule type" value="Genomic_DNA"/>
</dbReference>
<evidence type="ECO:0000313" key="4">
    <source>
        <dbReference type="Proteomes" id="UP001152797"/>
    </source>
</evidence>
<evidence type="ECO:0000313" key="2">
    <source>
        <dbReference type="EMBL" id="CAI3994872.1"/>
    </source>
</evidence>
<feature type="compositionally biased region" description="Pro residues" evidence="1">
    <location>
        <begin position="195"/>
        <end position="209"/>
    </location>
</feature>
<dbReference type="Proteomes" id="UP001152797">
    <property type="component" value="Unassembled WGS sequence"/>
</dbReference>
<evidence type="ECO:0000313" key="3">
    <source>
        <dbReference type="EMBL" id="CAL1148247.1"/>
    </source>
</evidence>
<reference evidence="3" key="2">
    <citation type="submission" date="2024-04" db="EMBL/GenBank/DDBJ databases">
        <authorList>
            <person name="Chen Y."/>
            <person name="Shah S."/>
            <person name="Dougan E. K."/>
            <person name="Thang M."/>
            <person name="Chan C."/>
        </authorList>
    </citation>
    <scope>NUCLEOTIDE SEQUENCE [LARGE SCALE GENOMIC DNA]</scope>
</reference>
<accession>A0A9P1CPN7</accession>
<protein>
    <submittedName>
        <fullName evidence="2">Uncharacterized protein</fullName>
    </submittedName>
</protein>
<keyword evidence="4" id="KW-1185">Reference proteome</keyword>
<dbReference type="EMBL" id="CAMXCT020002002">
    <property type="protein sequence ID" value="CAL1148247.1"/>
    <property type="molecule type" value="Genomic_DNA"/>
</dbReference>
<sequence length="282" mass="31882">MDVQPDIDLVSIFNEVFLVQTYLHKLEIIEEIITDISDFVEDQALPQPSVQLNAMRQQVGQVKIQLRFLLQLKLLEACRRLRQHVLQYGHLPLLNLDFRFLCTWTGTESPRRWRALGLTVMLLSLGLAALLGIQRLQPAAAEPESVEELFVSPYNVEASTDDTNLEFMDVVGGLPGVPFTPEQLEQKKIEWKSPPTTPKPGETPTPPPTQSRAEVDSNDCYKGEEFFAGWGCPSGFERICGLLWPLRFFPFNDDNSSSRFLRDLHSLAISQSGSIRHNFVSA</sequence>
<name>A0A9P1CPN7_9DINO</name>
<proteinExistence type="predicted"/>